<dbReference type="Proteomes" id="UP000765509">
    <property type="component" value="Unassembled WGS sequence"/>
</dbReference>
<keyword evidence="3" id="KW-1185">Reference proteome</keyword>
<evidence type="ECO:0000313" key="2">
    <source>
        <dbReference type="EMBL" id="MBW0491821.1"/>
    </source>
</evidence>
<gene>
    <name evidence="2" type="ORF">O181_031536</name>
</gene>
<organism evidence="2 3">
    <name type="scientific">Austropuccinia psidii MF-1</name>
    <dbReference type="NCBI Taxonomy" id="1389203"/>
    <lineage>
        <taxon>Eukaryota</taxon>
        <taxon>Fungi</taxon>
        <taxon>Dikarya</taxon>
        <taxon>Basidiomycota</taxon>
        <taxon>Pucciniomycotina</taxon>
        <taxon>Pucciniomycetes</taxon>
        <taxon>Pucciniales</taxon>
        <taxon>Sphaerophragmiaceae</taxon>
        <taxon>Austropuccinia</taxon>
    </lineage>
</organism>
<evidence type="ECO:0000256" key="1">
    <source>
        <dbReference type="SAM" id="MobiDB-lite"/>
    </source>
</evidence>
<reference evidence="2" key="1">
    <citation type="submission" date="2021-03" db="EMBL/GenBank/DDBJ databases">
        <title>Draft genome sequence of rust myrtle Austropuccinia psidii MF-1, a brazilian biotype.</title>
        <authorList>
            <person name="Quecine M.C."/>
            <person name="Pachon D.M.R."/>
            <person name="Bonatelli M.L."/>
            <person name="Correr F.H."/>
            <person name="Franceschini L.M."/>
            <person name="Leite T.F."/>
            <person name="Margarido G.R.A."/>
            <person name="Almeida C.A."/>
            <person name="Ferrarezi J.A."/>
            <person name="Labate C.A."/>
        </authorList>
    </citation>
    <scope>NUCLEOTIDE SEQUENCE</scope>
    <source>
        <strain evidence="2">MF-1</strain>
    </source>
</reference>
<evidence type="ECO:0000313" key="3">
    <source>
        <dbReference type="Proteomes" id="UP000765509"/>
    </source>
</evidence>
<feature type="region of interest" description="Disordered" evidence="1">
    <location>
        <begin position="56"/>
        <end position="75"/>
    </location>
</feature>
<sequence length="110" mass="12137">MPVCGRPIYSTSEVPISRIISEGVMKQIRKIAKSLLDTYAKVSDELDGEEVEVVLNSNGHHSSTSTSQPASKRFQSQLVPSTLRISNQSFPPFLLSKQVLPLLGLAWLQQ</sequence>
<accession>A0A9Q3CV26</accession>
<name>A0A9Q3CV26_9BASI</name>
<dbReference type="AlphaFoldDB" id="A0A9Q3CV26"/>
<dbReference type="EMBL" id="AVOT02011275">
    <property type="protein sequence ID" value="MBW0491821.1"/>
    <property type="molecule type" value="Genomic_DNA"/>
</dbReference>
<feature type="compositionally biased region" description="Low complexity" evidence="1">
    <location>
        <begin position="56"/>
        <end position="67"/>
    </location>
</feature>
<protein>
    <submittedName>
        <fullName evidence="2">Uncharacterized protein</fullName>
    </submittedName>
</protein>
<comment type="caution">
    <text evidence="2">The sequence shown here is derived from an EMBL/GenBank/DDBJ whole genome shotgun (WGS) entry which is preliminary data.</text>
</comment>
<proteinExistence type="predicted"/>